<dbReference type="AlphaFoldDB" id="A0A2A2F9H1"/>
<organism evidence="5 6">
    <name type="scientific">Halovibrio salipaludis</name>
    <dbReference type="NCBI Taxonomy" id="2032626"/>
    <lineage>
        <taxon>Bacteria</taxon>
        <taxon>Pseudomonadati</taxon>
        <taxon>Pseudomonadota</taxon>
        <taxon>Gammaproteobacteria</taxon>
        <taxon>Oceanospirillales</taxon>
        <taxon>Halomonadaceae</taxon>
        <taxon>Halovibrio</taxon>
    </lineage>
</organism>
<dbReference type="Proteomes" id="UP000218896">
    <property type="component" value="Unassembled WGS sequence"/>
</dbReference>
<dbReference type="GO" id="GO:0016810">
    <property type="term" value="F:hydrolase activity, acting on carbon-nitrogen (but not peptide) bonds"/>
    <property type="evidence" value="ECO:0007669"/>
    <property type="project" value="InterPro"/>
</dbReference>
<keyword evidence="2 3" id="KW-0732">Signal</keyword>
<dbReference type="PANTHER" id="PTHR34216:SF3">
    <property type="entry name" value="POLY-BETA-1,6-N-ACETYL-D-GLUCOSAMINE N-DEACETYLASE"/>
    <property type="match status" value="1"/>
</dbReference>
<comment type="subcellular location">
    <subcellularLocation>
        <location evidence="1">Secreted</location>
    </subcellularLocation>
</comment>
<dbReference type="InterPro" id="IPR051398">
    <property type="entry name" value="Polysacch_Deacetylase"/>
</dbReference>
<dbReference type="InterPro" id="IPR002509">
    <property type="entry name" value="NODB_dom"/>
</dbReference>
<name>A0A2A2F9H1_9GAMM</name>
<dbReference type="Pfam" id="PF01522">
    <property type="entry name" value="Polysacc_deac_1"/>
    <property type="match status" value="1"/>
</dbReference>
<evidence type="ECO:0000313" key="5">
    <source>
        <dbReference type="EMBL" id="PAU81279.1"/>
    </source>
</evidence>
<dbReference type="RefSeq" id="WP_095617003.1">
    <property type="nucleotide sequence ID" value="NZ_NSKD01000002.1"/>
</dbReference>
<dbReference type="SUPFAM" id="SSF88713">
    <property type="entry name" value="Glycoside hydrolase/deacetylase"/>
    <property type="match status" value="1"/>
</dbReference>
<evidence type="ECO:0000256" key="2">
    <source>
        <dbReference type="ARBA" id="ARBA00022729"/>
    </source>
</evidence>
<feature type="chain" id="PRO_5012516677" evidence="3">
    <location>
        <begin position="27"/>
        <end position="351"/>
    </location>
</feature>
<gene>
    <name evidence="5" type="ORF">CK501_06930</name>
</gene>
<evidence type="ECO:0000259" key="4">
    <source>
        <dbReference type="PROSITE" id="PS51677"/>
    </source>
</evidence>
<feature type="domain" description="NodB homology" evidence="4">
    <location>
        <begin position="85"/>
        <end position="351"/>
    </location>
</feature>
<protein>
    <submittedName>
        <fullName evidence="5">Polysaccharide deacetylase</fullName>
    </submittedName>
</protein>
<feature type="signal peptide" evidence="3">
    <location>
        <begin position="1"/>
        <end position="26"/>
    </location>
</feature>
<evidence type="ECO:0000256" key="3">
    <source>
        <dbReference type="SAM" id="SignalP"/>
    </source>
</evidence>
<dbReference type="GO" id="GO:0005975">
    <property type="term" value="P:carbohydrate metabolic process"/>
    <property type="evidence" value="ECO:0007669"/>
    <property type="project" value="InterPro"/>
</dbReference>
<dbReference type="PANTHER" id="PTHR34216">
    <property type="match status" value="1"/>
</dbReference>
<dbReference type="Gene3D" id="3.20.20.370">
    <property type="entry name" value="Glycoside hydrolase/deacetylase"/>
    <property type="match status" value="1"/>
</dbReference>
<reference evidence="5 6" key="1">
    <citation type="submission" date="2017-08" db="EMBL/GenBank/DDBJ databases">
        <title>Halovibrio sewagensis sp. nov., isolated from wastewater of high salinity.</title>
        <authorList>
            <person name="Dong X."/>
            <person name="Zhang G."/>
        </authorList>
    </citation>
    <scope>NUCLEOTIDE SEQUENCE [LARGE SCALE GENOMIC DNA]</scope>
    <source>
        <strain evidence="5 6">YL5-2</strain>
    </source>
</reference>
<dbReference type="CDD" id="cd10973">
    <property type="entry name" value="CE4_DAC_u4_5s"/>
    <property type="match status" value="1"/>
</dbReference>
<keyword evidence="6" id="KW-1185">Reference proteome</keyword>
<evidence type="ECO:0000256" key="1">
    <source>
        <dbReference type="ARBA" id="ARBA00004613"/>
    </source>
</evidence>
<dbReference type="EMBL" id="NSKD01000002">
    <property type="protein sequence ID" value="PAU81279.1"/>
    <property type="molecule type" value="Genomic_DNA"/>
</dbReference>
<dbReference type="OrthoDB" id="9814639at2"/>
<dbReference type="PROSITE" id="PS51677">
    <property type="entry name" value="NODB"/>
    <property type="match status" value="1"/>
</dbReference>
<dbReference type="InterPro" id="IPR011330">
    <property type="entry name" value="Glyco_hydro/deAcase_b/a-brl"/>
</dbReference>
<sequence>MSRVTPLTRIAVTTALGLGMASGAQAGVATLAYHHVSTETPPSTTTSPSLFRDQLSLIEELGVEPLSLTPERIQKTLDGADAENQHVALTFDDAYESVYTEAWPLLREKGIPLTVFVLSGSVGDNGYMTWEQLREMAEHELVTIGNHSRDHGTMLQRPDESAEEHAKRIARELDRGAERIEEKIGVETDLYAHPYGEFSQPVLQALEERGWYGFAQHSGVIGEHSHPGAMPRFAVADAYGGIDTLKDKLKARNFPVARAELPDPVISGDNPPLLDMTVPEGWDSGRLSCFASGEGMMELESETVANGVRIRTRAQNPIEARRSRYNCTYPAGNGRFYWLSQPWFNPEAPEG</sequence>
<dbReference type="GO" id="GO:0005576">
    <property type="term" value="C:extracellular region"/>
    <property type="evidence" value="ECO:0007669"/>
    <property type="project" value="UniProtKB-SubCell"/>
</dbReference>
<proteinExistence type="predicted"/>
<accession>A0A2A2F9H1</accession>
<evidence type="ECO:0000313" key="6">
    <source>
        <dbReference type="Proteomes" id="UP000218896"/>
    </source>
</evidence>
<comment type="caution">
    <text evidence="5">The sequence shown here is derived from an EMBL/GenBank/DDBJ whole genome shotgun (WGS) entry which is preliminary data.</text>
</comment>